<dbReference type="Gene3D" id="3.40.190.10">
    <property type="entry name" value="Periplasmic binding protein-like II"/>
    <property type="match status" value="2"/>
</dbReference>
<dbReference type="InterPro" id="IPR050490">
    <property type="entry name" value="Bact_solute-bd_prot1"/>
</dbReference>
<name>A0A0E4HE52_9BACL</name>
<dbReference type="EMBL" id="LN831776">
    <property type="protein sequence ID" value="CQR57472.1"/>
    <property type="molecule type" value="Genomic_DNA"/>
</dbReference>
<dbReference type="RefSeq" id="WP_020430811.1">
    <property type="nucleotide sequence ID" value="NZ_AGBD01001128.1"/>
</dbReference>
<dbReference type="SUPFAM" id="SSF53850">
    <property type="entry name" value="Periplasmic binding protein-like II"/>
    <property type="match status" value="1"/>
</dbReference>
<sequence length="433" mass="46282">MNFKKWSIALLSAAVLILPACSKAEPDAGTANSAADTVELRFAWWGSEDRHTATLEAIKIFEEKHPGIKILPEYSGFDGYESKIQAQIAGNSAPDLFQSTGEINVRLGADSLLPLDGVLDTTGMSDSIMESVAMDGKTVGAYIGLAGDAYLYDETLLKQLGVEPPVPPYSWDDLAAKFKEIAEKSGGKVYGAVDSSVAFDIFKNYGITALDASAPFPNSDSAFTFTEEQIRSYYQYWDDLRKAGAVAPPDLSATSDDSANSLLVKGKAAFVPIASSSFSRLQSQTKNTLNMIMLPQSAKTGVTVTPGTSQVLVASAKTKHPQEVAEFINFFVHDTDAANALKTTRGVLPTTQQQEALLANADLSEGDKKNIDLIQQLNKLEGVVVVPPPSGPQVLGWKGLIEKVGQEIAFGKISVDDGAKKLMKEVDAAYGGK</sequence>
<accession>A0A0E4HE52</accession>
<dbReference type="AlphaFoldDB" id="A0A0E4HE52"/>
<evidence type="ECO:0000313" key="2">
    <source>
        <dbReference type="EMBL" id="CQR57472.1"/>
    </source>
</evidence>
<dbReference type="PATRIC" id="fig|1073571.4.peg.5447"/>
<feature type="chain" id="PRO_5002421141" evidence="1">
    <location>
        <begin position="25"/>
        <end position="433"/>
    </location>
</feature>
<evidence type="ECO:0000313" key="3">
    <source>
        <dbReference type="Proteomes" id="UP000033163"/>
    </source>
</evidence>
<dbReference type="PANTHER" id="PTHR43649">
    <property type="entry name" value="ARABINOSE-BINDING PROTEIN-RELATED"/>
    <property type="match status" value="1"/>
</dbReference>
<dbReference type="PANTHER" id="PTHR43649:SF11">
    <property type="entry name" value="ABC TRANSPORTER SUBSTRATE-BINDING PROTEIN YESO-RELATED"/>
    <property type="match status" value="1"/>
</dbReference>
<feature type="signal peptide" evidence="1">
    <location>
        <begin position="1"/>
        <end position="24"/>
    </location>
</feature>
<dbReference type="HOGENOM" id="CLU_031285_5_0_9"/>
<reference evidence="3" key="1">
    <citation type="submission" date="2015-03" db="EMBL/GenBank/DDBJ databases">
        <authorList>
            <person name="Wibberg D."/>
        </authorList>
    </citation>
    <scope>NUCLEOTIDE SEQUENCE [LARGE SCALE GENOMIC DNA]</scope>
</reference>
<evidence type="ECO:0000256" key="1">
    <source>
        <dbReference type="SAM" id="SignalP"/>
    </source>
</evidence>
<dbReference type="Pfam" id="PF13416">
    <property type="entry name" value="SBP_bac_8"/>
    <property type="match status" value="1"/>
</dbReference>
<protein>
    <submittedName>
        <fullName evidence="2">Putative secreted protein</fullName>
    </submittedName>
</protein>
<keyword evidence="1" id="KW-0732">Signal</keyword>
<proteinExistence type="predicted"/>
<organism evidence="2 3">
    <name type="scientific">Paenibacillus riograndensis SBR5</name>
    <dbReference type="NCBI Taxonomy" id="1073571"/>
    <lineage>
        <taxon>Bacteria</taxon>
        <taxon>Bacillati</taxon>
        <taxon>Bacillota</taxon>
        <taxon>Bacilli</taxon>
        <taxon>Bacillales</taxon>
        <taxon>Paenibacillaceae</taxon>
        <taxon>Paenibacillus</taxon>
        <taxon>Paenibacillus sonchi group</taxon>
    </lineage>
</organism>
<dbReference type="KEGG" id="pri:PRIO_5070"/>
<dbReference type="InterPro" id="IPR006059">
    <property type="entry name" value="SBP"/>
</dbReference>
<dbReference type="Proteomes" id="UP000033163">
    <property type="component" value="Chromosome I"/>
</dbReference>
<gene>
    <name evidence="2" type="ORF">PRIO_5070</name>
</gene>